<comment type="similarity">
    <text evidence="14">Belongs to the zinc-containing alcohol dehydrogenase family.</text>
</comment>
<evidence type="ECO:0000259" key="15">
    <source>
        <dbReference type="SMART" id="SM00829"/>
    </source>
</evidence>
<comment type="catalytic activity">
    <reaction evidence="10">
        <text>(E)-sinapyl alcohol + NADP(+) = (E)-sinapaldehyde + NADPH + H(+)</text>
        <dbReference type="Rhea" id="RHEA:45704"/>
        <dbReference type="ChEBI" id="CHEBI:15378"/>
        <dbReference type="ChEBI" id="CHEBI:27949"/>
        <dbReference type="ChEBI" id="CHEBI:57783"/>
        <dbReference type="ChEBI" id="CHEBI:58349"/>
        <dbReference type="ChEBI" id="CHEBI:64557"/>
        <dbReference type="EC" id="1.1.1.195"/>
    </reaction>
    <physiologicalReaction direction="right-to-left" evidence="10">
        <dbReference type="Rhea" id="RHEA:45706"/>
    </physiologicalReaction>
</comment>
<dbReference type="InterPro" id="IPR047109">
    <property type="entry name" value="CAD-like"/>
</dbReference>
<proteinExistence type="inferred from homology"/>
<dbReference type="Pfam" id="PF00107">
    <property type="entry name" value="ADH_zinc_N"/>
    <property type="match status" value="1"/>
</dbReference>
<evidence type="ECO:0000256" key="2">
    <source>
        <dbReference type="ARBA" id="ARBA00004928"/>
    </source>
</evidence>
<dbReference type="CDD" id="cd05283">
    <property type="entry name" value="CAD1"/>
    <property type="match status" value="1"/>
</dbReference>
<dbReference type="SMART" id="SM00829">
    <property type="entry name" value="PKS_ER"/>
    <property type="match status" value="1"/>
</dbReference>
<evidence type="ECO:0000256" key="1">
    <source>
        <dbReference type="ARBA" id="ARBA00001947"/>
    </source>
</evidence>
<dbReference type="SUPFAM" id="SSF50129">
    <property type="entry name" value="GroES-like"/>
    <property type="match status" value="1"/>
</dbReference>
<evidence type="ECO:0000256" key="13">
    <source>
        <dbReference type="ARBA" id="ARBA00049332"/>
    </source>
</evidence>
<dbReference type="EC" id="1.1.1.195" evidence="4"/>
<dbReference type="GO" id="GO:0009809">
    <property type="term" value="P:lignin biosynthetic process"/>
    <property type="evidence" value="ECO:0007669"/>
    <property type="project" value="UniProtKB-KW"/>
</dbReference>
<dbReference type="InterPro" id="IPR002328">
    <property type="entry name" value="ADH_Zn_CS"/>
</dbReference>
<dbReference type="Gene3D" id="3.90.180.10">
    <property type="entry name" value="Medium-chain alcohol dehydrogenases, catalytic domain"/>
    <property type="match status" value="1"/>
</dbReference>
<evidence type="ECO:0000313" key="17">
    <source>
        <dbReference type="Proteomes" id="UP001327560"/>
    </source>
</evidence>
<dbReference type="EMBL" id="CP136892">
    <property type="protein sequence ID" value="WOL02589.1"/>
    <property type="molecule type" value="Genomic_DNA"/>
</dbReference>
<comment type="catalytic activity">
    <reaction evidence="11">
        <text>(E)-caffeyl alcohol + NADP(+) = (E)-caffeyl aldehyde + NADPH + H(+)</text>
        <dbReference type="Rhea" id="RHEA:45728"/>
        <dbReference type="ChEBI" id="CHEBI:15378"/>
        <dbReference type="ChEBI" id="CHEBI:28323"/>
        <dbReference type="ChEBI" id="CHEBI:31334"/>
        <dbReference type="ChEBI" id="CHEBI:57783"/>
        <dbReference type="ChEBI" id="CHEBI:58349"/>
    </reaction>
    <physiologicalReaction direction="right-to-left" evidence="11">
        <dbReference type="Rhea" id="RHEA:45730"/>
    </physiologicalReaction>
</comment>
<dbReference type="InterPro" id="IPR013154">
    <property type="entry name" value="ADH-like_N"/>
</dbReference>
<dbReference type="Pfam" id="PF08240">
    <property type="entry name" value="ADH_N"/>
    <property type="match status" value="1"/>
</dbReference>
<dbReference type="GO" id="GO:0045551">
    <property type="term" value="F:cinnamyl-alcohol dehydrogenase activity"/>
    <property type="evidence" value="ECO:0007669"/>
    <property type="project" value="UniProtKB-EC"/>
</dbReference>
<evidence type="ECO:0000256" key="14">
    <source>
        <dbReference type="RuleBase" id="RU361277"/>
    </source>
</evidence>
<dbReference type="AlphaFoldDB" id="A0AAQ3K6D7"/>
<comment type="catalytic activity">
    <reaction evidence="12">
        <text>(E)-coniferol + NADP(+) = (E)-coniferaldehyde + NADPH + H(+)</text>
        <dbReference type="Rhea" id="RHEA:22444"/>
        <dbReference type="ChEBI" id="CHEBI:15378"/>
        <dbReference type="ChEBI" id="CHEBI:16547"/>
        <dbReference type="ChEBI" id="CHEBI:17745"/>
        <dbReference type="ChEBI" id="CHEBI:57783"/>
        <dbReference type="ChEBI" id="CHEBI:58349"/>
        <dbReference type="EC" id="1.1.1.195"/>
    </reaction>
    <physiologicalReaction direction="right-to-left" evidence="12">
        <dbReference type="Rhea" id="RHEA:22446"/>
    </physiologicalReaction>
</comment>
<evidence type="ECO:0000256" key="7">
    <source>
        <dbReference type="ARBA" id="ARBA00022833"/>
    </source>
</evidence>
<dbReference type="SUPFAM" id="SSF51735">
    <property type="entry name" value="NAD(P)-binding Rossmann-fold domains"/>
    <property type="match status" value="1"/>
</dbReference>
<dbReference type="InterPro" id="IPR011032">
    <property type="entry name" value="GroES-like_sf"/>
</dbReference>
<evidence type="ECO:0000256" key="11">
    <source>
        <dbReference type="ARBA" id="ARBA00049226"/>
    </source>
</evidence>
<sequence length="437" mass="48312">MGDRSHYESIRNARISENKKWRKSRQTKTGCALIALKKKESTLTGYATGKHSLSSTLEIVMFSLFEEKKDGTNWDRNLRRERDMAREEQILGWAARDTTGVLSPFIFPKRATKGDDITLKILYCGICHSDLCTIKNEWRNARYPVVPGHEVIGVVIEVGHDAHKFKIDDKVGVGYLASACLSCENCSLDYENYCRKRVCCFNASLPDGTKTYGGFSSMMVINEHYAVKIPENLPLEKVAPMLCAGITVYAPLKHHGLDQAGKHLGVLGLGGLGHLAVKFGKAYGMRVTVISSRPEKKKEAIEELGADSFIVSNSAEQMKAAMGTMDGILNTSSGPLSLRPLLSLLKTYGKLILVGSPIKPPELPVFDLLSEAKTITGSMIGGMEELQEMIDFASEQNIIPQVEIVAMDYVNTAMERLEKGDVRFRFVIDVANTIHST</sequence>
<accession>A0AAQ3K6D7</accession>
<dbReference type="InterPro" id="IPR036291">
    <property type="entry name" value="NAD(P)-bd_dom_sf"/>
</dbReference>
<keyword evidence="6" id="KW-0438">Lignin biosynthesis</keyword>
<evidence type="ECO:0000256" key="3">
    <source>
        <dbReference type="ARBA" id="ARBA00011738"/>
    </source>
</evidence>
<dbReference type="InterPro" id="IPR020843">
    <property type="entry name" value="ER"/>
</dbReference>
<keyword evidence="8" id="KW-0560">Oxidoreductase</keyword>
<comment type="catalytic activity">
    <reaction evidence="9">
        <text>(E)-4-coumaroyl alcohol + NADP(+) = (E)-4-coumaraldehyde + NADPH + H(+)</text>
        <dbReference type="Rhea" id="RHEA:45724"/>
        <dbReference type="ChEBI" id="CHEBI:15378"/>
        <dbReference type="ChEBI" id="CHEBI:28353"/>
        <dbReference type="ChEBI" id="CHEBI:57783"/>
        <dbReference type="ChEBI" id="CHEBI:58349"/>
        <dbReference type="ChEBI" id="CHEBI:64555"/>
        <dbReference type="EC" id="1.1.1.195"/>
    </reaction>
    <physiologicalReaction direction="right-to-left" evidence="9">
        <dbReference type="Rhea" id="RHEA:45726"/>
    </physiologicalReaction>
</comment>
<comment type="pathway">
    <text evidence="2">Aromatic compound metabolism; phenylpropanoid biosynthesis.</text>
</comment>
<organism evidence="16 17">
    <name type="scientific">Canna indica</name>
    <name type="common">Indian-shot</name>
    <dbReference type="NCBI Taxonomy" id="4628"/>
    <lineage>
        <taxon>Eukaryota</taxon>
        <taxon>Viridiplantae</taxon>
        <taxon>Streptophyta</taxon>
        <taxon>Embryophyta</taxon>
        <taxon>Tracheophyta</taxon>
        <taxon>Spermatophyta</taxon>
        <taxon>Magnoliopsida</taxon>
        <taxon>Liliopsida</taxon>
        <taxon>Zingiberales</taxon>
        <taxon>Cannaceae</taxon>
        <taxon>Canna</taxon>
    </lineage>
</organism>
<keyword evidence="7 14" id="KW-0862">Zinc</keyword>
<evidence type="ECO:0000313" key="16">
    <source>
        <dbReference type="EMBL" id="WOL02589.1"/>
    </source>
</evidence>
<name>A0AAQ3K6D7_9LILI</name>
<evidence type="ECO:0000256" key="6">
    <source>
        <dbReference type="ARBA" id="ARBA00022733"/>
    </source>
</evidence>
<evidence type="ECO:0000256" key="10">
    <source>
        <dbReference type="ARBA" id="ARBA00048379"/>
    </source>
</evidence>
<comment type="catalytic activity">
    <reaction evidence="13">
        <text>(E)-cinnamyl alcohol + NADP(+) = (E)-cinnamaldehyde + NADPH + H(+)</text>
        <dbReference type="Rhea" id="RHEA:10392"/>
        <dbReference type="ChEBI" id="CHEBI:15378"/>
        <dbReference type="ChEBI" id="CHEBI:16731"/>
        <dbReference type="ChEBI" id="CHEBI:33227"/>
        <dbReference type="ChEBI" id="CHEBI:57783"/>
        <dbReference type="ChEBI" id="CHEBI:58349"/>
        <dbReference type="EC" id="1.1.1.195"/>
    </reaction>
    <physiologicalReaction direction="right-to-left" evidence="13">
        <dbReference type="Rhea" id="RHEA:10394"/>
    </physiologicalReaction>
</comment>
<dbReference type="Proteomes" id="UP001327560">
    <property type="component" value="Chromosome 3"/>
</dbReference>
<evidence type="ECO:0000256" key="12">
    <source>
        <dbReference type="ARBA" id="ARBA00049311"/>
    </source>
</evidence>
<dbReference type="InterPro" id="IPR013149">
    <property type="entry name" value="ADH-like_C"/>
</dbReference>
<evidence type="ECO:0000256" key="5">
    <source>
        <dbReference type="ARBA" id="ARBA00022723"/>
    </source>
</evidence>
<comment type="cofactor">
    <cofactor evidence="1 14">
        <name>Zn(2+)</name>
        <dbReference type="ChEBI" id="CHEBI:29105"/>
    </cofactor>
</comment>
<dbReference type="PROSITE" id="PS00059">
    <property type="entry name" value="ADH_ZINC"/>
    <property type="match status" value="1"/>
</dbReference>
<evidence type="ECO:0000256" key="8">
    <source>
        <dbReference type="ARBA" id="ARBA00023002"/>
    </source>
</evidence>
<keyword evidence="5 14" id="KW-0479">Metal-binding</keyword>
<feature type="domain" description="Enoyl reductase (ER)" evidence="15">
    <location>
        <begin position="100"/>
        <end position="428"/>
    </location>
</feature>
<protein>
    <recommendedName>
        <fullName evidence="4">cinnamyl-alcohol dehydrogenase</fullName>
        <ecNumber evidence="4">1.1.1.195</ecNumber>
    </recommendedName>
</protein>
<evidence type="ECO:0000256" key="4">
    <source>
        <dbReference type="ARBA" id="ARBA00013171"/>
    </source>
</evidence>
<dbReference type="PANTHER" id="PTHR42683">
    <property type="entry name" value="ALDEHYDE REDUCTASE"/>
    <property type="match status" value="1"/>
</dbReference>
<dbReference type="Gene3D" id="3.40.50.720">
    <property type="entry name" value="NAD(P)-binding Rossmann-like Domain"/>
    <property type="match status" value="1"/>
</dbReference>
<keyword evidence="17" id="KW-1185">Reference proteome</keyword>
<evidence type="ECO:0000256" key="9">
    <source>
        <dbReference type="ARBA" id="ARBA00047329"/>
    </source>
</evidence>
<comment type="subunit">
    <text evidence="3">Homodimer.</text>
</comment>
<reference evidence="16 17" key="1">
    <citation type="submission" date="2023-10" db="EMBL/GenBank/DDBJ databases">
        <title>Chromosome-scale genome assembly provides insights into flower coloration mechanisms of Canna indica.</title>
        <authorList>
            <person name="Li C."/>
        </authorList>
    </citation>
    <scope>NUCLEOTIDE SEQUENCE [LARGE SCALE GENOMIC DNA]</scope>
    <source>
        <tissue evidence="16">Flower</tissue>
    </source>
</reference>
<dbReference type="FunFam" id="3.40.50.720:FF:000022">
    <property type="entry name" value="Cinnamyl alcohol dehydrogenase"/>
    <property type="match status" value="1"/>
</dbReference>
<dbReference type="GO" id="GO:0008270">
    <property type="term" value="F:zinc ion binding"/>
    <property type="evidence" value="ECO:0007669"/>
    <property type="project" value="InterPro"/>
</dbReference>
<gene>
    <name evidence="16" type="ORF">Cni_G11308</name>
</gene>